<feature type="transmembrane region" description="Helical" evidence="9">
    <location>
        <begin position="60"/>
        <end position="79"/>
    </location>
</feature>
<dbReference type="PANTHER" id="PTHR11795:SF445">
    <property type="entry name" value="AMINO ACID ABC TRANSPORTER PERMEASE PROTEIN"/>
    <property type="match status" value="1"/>
</dbReference>
<keyword evidence="7 9" id="KW-0472">Membrane</keyword>
<comment type="similarity">
    <text evidence="8">Belongs to the binding-protein-dependent transport system permease family. LivHM subfamily.</text>
</comment>
<keyword evidence="11" id="KW-1185">Reference proteome</keyword>
<gene>
    <name evidence="10" type="ORF">WMQ36_27110</name>
</gene>
<keyword evidence="2" id="KW-0813">Transport</keyword>
<dbReference type="RefSeq" id="WP_349118901.1">
    <property type="nucleotide sequence ID" value="NZ_JBBMFM010000201.1"/>
</dbReference>
<evidence type="ECO:0000256" key="7">
    <source>
        <dbReference type="ARBA" id="ARBA00023136"/>
    </source>
</evidence>
<dbReference type="PANTHER" id="PTHR11795">
    <property type="entry name" value="BRANCHED-CHAIN AMINO ACID TRANSPORT SYSTEM PERMEASE PROTEIN LIVH"/>
    <property type="match status" value="1"/>
</dbReference>
<keyword evidence="5" id="KW-0029">Amino-acid transport</keyword>
<feature type="transmembrane region" description="Helical" evidence="9">
    <location>
        <begin position="255"/>
        <end position="275"/>
    </location>
</feature>
<evidence type="ECO:0000256" key="1">
    <source>
        <dbReference type="ARBA" id="ARBA00004651"/>
    </source>
</evidence>
<evidence type="ECO:0000256" key="2">
    <source>
        <dbReference type="ARBA" id="ARBA00022448"/>
    </source>
</evidence>
<evidence type="ECO:0000256" key="9">
    <source>
        <dbReference type="SAM" id="Phobius"/>
    </source>
</evidence>
<evidence type="ECO:0000313" key="10">
    <source>
        <dbReference type="EMBL" id="MEQ2428633.1"/>
    </source>
</evidence>
<dbReference type="Pfam" id="PF02653">
    <property type="entry name" value="BPD_transp_2"/>
    <property type="match status" value="1"/>
</dbReference>
<feature type="transmembrane region" description="Helical" evidence="9">
    <location>
        <begin position="36"/>
        <end position="54"/>
    </location>
</feature>
<keyword evidence="3" id="KW-1003">Cell membrane</keyword>
<feature type="transmembrane region" description="Helical" evidence="9">
    <location>
        <begin position="86"/>
        <end position="109"/>
    </location>
</feature>
<reference evidence="10 11" key="1">
    <citation type="submission" date="2024-03" db="EMBL/GenBank/DDBJ databases">
        <title>Human intestinal bacterial collection.</title>
        <authorList>
            <person name="Pauvert C."/>
            <person name="Hitch T.C.A."/>
            <person name="Clavel T."/>
        </authorList>
    </citation>
    <scope>NUCLEOTIDE SEQUENCE [LARGE SCALE GENOMIC DNA]</scope>
    <source>
        <strain evidence="10 11">CLA-SR-H021</strain>
    </source>
</reference>
<feature type="transmembrane region" description="Helical" evidence="9">
    <location>
        <begin position="129"/>
        <end position="153"/>
    </location>
</feature>
<comment type="subcellular location">
    <subcellularLocation>
        <location evidence="1">Cell membrane</location>
        <topology evidence="1">Multi-pass membrane protein</topology>
    </subcellularLocation>
</comment>
<dbReference type="InterPro" id="IPR001851">
    <property type="entry name" value="ABC_transp_permease"/>
</dbReference>
<dbReference type="InterPro" id="IPR052157">
    <property type="entry name" value="BCAA_transport_permease"/>
</dbReference>
<evidence type="ECO:0000256" key="3">
    <source>
        <dbReference type="ARBA" id="ARBA00022475"/>
    </source>
</evidence>
<dbReference type="CDD" id="cd06582">
    <property type="entry name" value="TM_PBP1_LivH_like"/>
    <property type="match status" value="1"/>
</dbReference>
<accession>A0ABV1DE59</accession>
<organism evidence="10 11">
    <name type="scientific">Enterocloster hominis</name>
    <name type="common">ex Hitch et al. 2024</name>
    <dbReference type="NCBI Taxonomy" id="1917870"/>
    <lineage>
        <taxon>Bacteria</taxon>
        <taxon>Bacillati</taxon>
        <taxon>Bacillota</taxon>
        <taxon>Clostridia</taxon>
        <taxon>Lachnospirales</taxon>
        <taxon>Lachnospiraceae</taxon>
        <taxon>Enterocloster</taxon>
    </lineage>
</organism>
<feature type="transmembrane region" description="Helical" evidence="9">
    <location>
        <begin position="6"/>
        <end position="24"/>
    </location>
</feature>
<dbReference type="Proteomes" id="UP001454086">
    <property type="component" value="Unassembled WGS sequence"/>
</dbReference>
<sequence>MIVSGIAMGFIYALVGIEYTLIWNASGVLNFSHDKMITTGAYIFGGTYILGLGMDFIPGILLSLITVALLGIVVARVIFIPLRNMTMIYTIMATVMLGKIIVEAIRLLWGPVPFSVPGFLIGTVKVGNVVISIANIAIIAAAAFCVLALQLFLYKTKPGKAMRCVAQNRKAAQLMGIDVRTVMTVTVMISMMICCLIGLLVSPLLNITTTMSNMIGLKGFAAGVIGGFGYLPGAILGGLCIGIVENIASMVLPSVYKDIVAFVLLVGFLLIRPAGITGKTR</sequence>
<evidence type="ECO:0000256" key="8">
    <source>
        <dbReference type="ARBA" id="ARBA00037998"/>
    </source>
</evidence>
<keyword evidence="4 9" id="KW-0812">Transmembrane</keyword>
<feature type="transmembrane region" description="Helical" evidence="9">
    <location>
        <begin position="179"/>
        <end position="200"/>
    </location>
</feature>
<feature type="transmembrane region" description="Helical" evidence="9">
    <location>
        <begin position="220"/>
        <end position="243"/>
    </location>
</feature>
<name>A0ABV1DE59_9FIRM</name>
<comment type="caution">
    <text evidence="10">The sequence shown here is derived from an EMBL/GenBank/DDBJ whole genome shotgun (WGS) entry which is preliminary data.</text>
</comment>
<dbReference type="EMBL" id="JBBMFM010000201">
    <property type="protein sequence ID" value="MEQ2428633.1"/>
    <property type="molecule type" value="Genomic_DNA"/>
</dbReference>
<evidence type="ECO:0000256" key="6">
    <source>
        <dbReference type="ARBA" id="ARBA00022989"/>
    </source>
</evidence>
<evidence type="ECO:0000313" key="11">
    <source>
        <dbReference type="Proteomes" id="UP001454086"/>
    </source>
</evidence>
<evidence type="ECO:0000256" key="5">
    <source>
        <dbReference type="ARBA" id="ARBA00022970"/>
    </source>
</evidence>
<proteinExistence type="inferred from homology"/>
<protein>
    <submittedName>
        <fullName evidence="10">Branched-chain amino acid ABC transporter permease</fullName>
    </submittedName>
</protein>
<evidence type="ECO:0000256" key="4">
    <source>
        <dbReference type="ARBA" id="ARBA00022692"/>
    </source>
</evidence>
<keyword evidence="6 9" id="KW-1133">Transmembrane helix</keyword>